<evidence type="ECO:0000256" key="7">
    <source>
        <dbReference type="SAM" id="Coils"/>
    </source>
</evidence>
<dbReference type="PROSITE" id="PS50156">
    <property type="entry name" value="SSD"/>
    <property type="match status" value="2"/>
</dbReference>
<dbReference type="SUPFAM" id="SSF82866">
    <property type="entry name" value="Multidrug efflux transporter AcrB transmembrane domain"/>
    <property type="match status" value="2"/>
</dbReference>
<dbReference type="InterPro" id="IPR004869">
    <property type="entry name" value="MMPL_dom"/>
</dbReference>
<evidence type="ECO:0000313" key="12">
    <source>
        <dbReference type="Proteomes" id="UP000015381"/>
    </source>
</evidence>
<evidence type="ECO:0000256" key="3">
    <source>
        <dbReference type="ARBA" id="ARBA00022475"/>
    </source>
</evidence>
<dbReference type="AlphaFoldDB" id="S6D252"/>
<evidence type="ECO:0000256" key="6">
    <source>
        <dbReference type="ARBA" id="ARBA00023136"/>
    </source>
</evidence>
<dbReference type="GO" id="GO:0005886">
    <property type="term" value="C:plasma membrane"/>
    <property type="evidence" value="ECO:0007669"/>
    <property type="project" value="UniProtKB-SubCell"/>
</dbReference>
<dbReference type="Gene3D" id="1.20.1640.10">
    <property type="entry name" value="Multidrug efflux transporter AcrB transmembrane domain"/>
    <property type="match status" value="2"/>
</dbReference>
<dbReference type="EMBL" id="HF571520">
    <property type="protein sequence ID" value="CCQ34693.1"/>
    <property type="molecule type" value="Genomic_DNA"/>
</dbReference>
<organism evidence="11 12">
    <name type="scientific">Halorhabdus tiamatea SARL4B</name>
    <dbReference type="NCBI Taxonomy" id="1033806"/>
    <lineage>
        <taxon>Archaea</taxon>
        <taxon>Methanobacteriati</taxon>
        <taxon>Methanobacteriota</taxon>
        <taxon>Stenosarchaea group</taxon>
        <taxon>Halobacteria</taxon>
        <taxon>Halobacteriales</taxon>
        <taxon>Haloarculaceae</taxon>
        <taxon>Halorhabdus</taxon>
    </lineage>
</organism>
<dbReference type="PANTHER" id="PTHR33406">
    <property type="entry name" value="MEMBRANE PROTEIN MJ1562-RELATED"/>
    <property type="match status" value="1"/>
</dbReference>
<feature type="transmembrane region" description="Helical" evidence="9">
    <location>
        <begin position="907"/>
        <end position="927"/>
    </location>
</feature>
<dbReference type="OrthoDB" id="42357at2157"/>
<evidence type="ECO:0000256" key="1">
    <source>
        <dbReference type="ARBA" id="ARBA00004651"/>
    </source>
</evidence>
<feature type="transmembrane region" description="Helical" evidence="9">
    <location>
        <begin position="524"/>
        <end position="546"/>
    </location>
</feature>
<feature type="domain" description="SSD" evidence="10">
    <location>
        <begin position="846"/>
        <end position="1006"/>
    </location>
</feature>
<feature type="transmembrane region" description="Helical" evidence="9">
    <location>
        <begin position="457"/>
        <end position="477"/>
    </location>
</feature>
<evidence type="ECO:0000259" key="10">
    <source>
        <dbReference type="PROSITE" id="PS50156"/>
    </source>
</evidence>
<keyword evidence="5 9" id="KW-1133">Transmembrane helix</keyword>
<evidence type="ECO:0000256" key="2">
    <source>
        <dbReference type="ARBA" id="ARBA00010157"/>
    </source>
</evidence>
<feature type="transmembrane region" description="Helical" evidence="9">
    <location>
        <begin position="431"/>
        <end position="450"/>
    </location>
</feature>
<feature type="transmembrane region" description="Helical" evidence="9">
    <location>
        <begin position="948"/>
        <end position="975"/>
    </location>
</feature>
<dbReference type="Pfam" id="PF03176">
    <property type="entry name" value="MMPL"/>
    <property type="match status" value="2"/>
</dbReference>
<feature type="coiled-coil region" evidence="7">
    <location>
        <begin position="133"/>
        <end position="199"/>
    </location>
</feature>
<comment type="similarity">
    <text evidence="2">Belongs to the resistance-nodulation-cell division (RND) (TC 2.A.6) family. MmpL subfamily.</text>
</comment>
<dbReference type="GeneID" id="23798871"/>
<protein>
    <submittedName>
        <fullName evidence="11">MMPL-type membrane transport protein, putative lipid transporter</fullName>
    </submittedName>
</protein>
<reference evidence="11 12" key="1">
    <citation type="journal article" date="2014" name="Environ. Microbiol.">
        <title>Halorhabdus tiamatea: proteogenomics and glycosidase activity measurements identify the first cultivated euryarchaeon from a deep-sea anoxic brine lake as potential polysaccharide degrader.</title>
        <authorList>
            <person name="Werner J."/>
            <person name="Ferrer M."/>
            <person name="Michel G."/>
            <person name="Mann A.J."/>
            <person name="Huang S."/>
            <person name="Juarez S."/>
            <person name="Ciordia S."/>
            <person name="Albar J.P."/>
            <person name="Alcaide M."/>
            <person name="La Cono V."/>
            <person name="Yakimov M.M."/>
            <person name="Antunes A."/>
            <person name="Taborda M."/>
            <person name="Da Costa M.S."/>
            <person name="Amann R.I."/>
            <person name="Gloeckner F.O."/>
            <person name="Golyshina O.V."/>
            <person name="Golyshin P.N."/>
            <person name="Teeling H."/>
        </authorList>
    </citation>
    <scope>NUCLEOTIDE SEQUENCE [LARGE SCALE GENOMIC DNA]</scope>
    <source>
        <strain evidence="12">SARL4B</strain>
    </source>
</reference>
<feature type="region of interest" description="Disordered" evidence="8">
    <location>
        <begin position="1017"/>
        <end position="1038"/>
    </location>
</feature>
<evidence type="ECO:0000256" key="4">
    <source>
        <dbReference type="ARBA" id="ARBA00022692"/>
    </source>
</evidence>
<evidence type="ECO:0000256" key="9">
    <source>
        <dbReference type="SAM" id="Phobius"/>
    </source>
</evidence>
<evidence type="ECO:0000256" key="8">
    <source>
        <dbReference type="SAM" id="MobiDB-lite"/>
    </source>
</evidence>
<dbReference type="Proteomes" id="UP000015381">
    <property type="component" value="Chromosome I"/>
</dbReference>
<dbReference type="InterPro" id="IPR000731">
    <property type="entry name" value="SSD"/>
</dbReference>
<accession>S6D252</accession>
<keyword evidence="12" id="KW-1185">Reference proteome</keyword>
<gene>
    <name evidence="11" type="ORF">HTIA_2587</name>
</gene>
<dbReference type="RefSeq" id="WP_020936434.1">
    <property type="nucleotide sequence ID" value="NC_021921.1"/>
</dbReference>
<keyword evidence="4 9" id="KW-0812">Transmembrane</keyword>
<dbReference type="PATRIC" id="fig|1033806.12.peg.2574"/>
<dbReference type="HOGENOM" id="CLU_003088_0_0_2"/>
<evidence type="ECO:0000313" key="11">
    <source>
        <dbReference type="EMBL" id="CCQ34693.1"/>
    </source>
</evidence>
<feature type="transmembrane region" description="Helical" evidence="9">
    <location>
        <begin position="483"/>
        <end position="504"/>
    </location>
</feature>
<dbReference type="KEGG" id="hti:HTIA_2587"/>
<feature type="domain" description="SSD" evidence="10">
    <location>
        <begin position="457"/>
        <end position="583"/>
    </location>
</feature>
<keyword evidence="3" id="KW-1003">Cell membrane</keyword>
<dbReference type="PANTHER" id="PTHR33406:SF6">
    <property type="entry name" value="MEMBRANE PROTEIN YDGH-RELATED"/>
    <property type="match status" value="1"/>
</dbReference>
<name>S6D252_9EURY</name>
<comment type="subcellular location">
    <subcellularLocation>
        <location evidence="1">Cell membrane</location>
        <topology evidence="1">Multi-pass membrane protein</topology>
    </subcellularLocation>
</comment>
<feature type="transmembrane region" description="Helical" evidence="9">
    <location>
        <begin position="621"/>
        <end position="640"/>
    </location>
</feature>
<sequence length="1202" mass="127521">MSLTDRVVDAITDYSKAAIAVMLVVTVLVGAGAAQVEQTSSLDQFQSDTPEAEDLDYIDQHFSTGSDNTTTAQIIVRGENVLSNETLIETLEYQQALRDNETINGTLAADRPTTGVANAIATAAIQQERGAALQATLAEFRQLNATVQEQRSQLEAERAALQENRTEFNQTREALATRANELNATAESLQQALTALRTDPSASIREEFDTVAQSAAVELNESHYATFQTAAKNLRNATDQESVQAAYELGTQGVLSAEYQALMERQQSLEAWGAALQERGAALQEQAATLQEQGQRLEALGGQLQDQRAALENVSAIGLDEQIDQLASMNESQLEATIALVLGDGDNGGGNRVLGLMSSEYERGSTSAKATMLLVTQQTDEAVAPGGTVSDRIVDSQLAMQNLGESFDGEYLVFGSGLITDEINRSMTDSMLIVGPLALLFVLAALAIGYRDILDIVLGLFGIGAVLVWTFGFMGWTDISFNQIFIAVPVLLIGLSIDYAIHIFMRHRERRSDGDRGPREAMRVALGGVGVALTLVTATTVIGFLSNLTSPVPPIREFGIVSAVGIVAALLIFGVLIPALKVELDEFLEGHGIDRHKRAIGTGGGRLSQALKVGSIGARKAPYVIIALALLLSIGGAYGGSQVDTSFAQEDFLAEDPPGWMEDLPEPFKPGEYTAKSNLEYVNERFVREDSQAQLLIRGDVATADGIANLAEARETIRETDVTQKLPGGEPDVQSPLSVISTVAAENETFNATLAAADTNGDGVPDENVAGVYDALYEAAPQQAQSVLYRDGGDYAAARIVVSIQGSASSSDVTEQMRSVADSIDGGGLEASATGQTIIFEIVQDQLLETVIQSLLITLVAVFAFLMVVYRISDDSATLGFVTLLPVVLSVAWILGTMYAFDIPFNVMTGMITSLTVGLGVAYSIHLSERYNQELEQSGSAWEALDRAVTGTGGALLGSAATTVGGFGVLVFAILPPLKQFGLITGLTIIYAFLASVLVLPSLLVVWTRLFGPEDAFDDGSGGSSDEDGDDGPAGATDAVKPRVERDLAPSHVAPGGVVAVTVAVENPPERLALRERVPDAELTIYAVTPEPTEYVAHGSTVVAVFEDVTDRIVLEYDAAVDPETADGTTLSFDGRVLADEAVSIDGAASVTVVTDVVDRVLAAGEVTDEDLQVAADHVATGQLSADAFERICELWVDTDEQ</sequence>
<feature type="transmembrane region" description="Helical" evidence="9">
    <location>
        <begin position="851"/>
        <end position="870"/>
    </location>
</feature>
<feature type="transmembrane region" description="Helical" evidence="9">
    <location>
        <begin position="877"/>
        <end position="901"/>
    </location>
</feature>
<dbReference type="InterPro" id="IPR050545">
    <property type="entry name" value="Mycobact_MmpL"/>
</dbReference>
<feature type="transmembrane region" description="Helical" evidence="9">
    <location>
        <begin position="558"/>
        <end position="580"/>
    </location>
</feature>
<feature type="transmembrane region" description="Helical" evidence="9">
    <location>
        <begin position="981"/>
        <end position="1007"/>
    </location>
</feature>
<proteinExistence type="inferred from homology"/>
<keyword evidence="7" id="KW-0175">Coiled coil</keyword>
<evidence type="ECO:0000256" key="5">
    <source>
        <dbReference type="ARBA" id="ARBA00022989"/>
    </source>
</evidence>
<feature type="coiled-coil region" evidence="7">
    <location>
        <begin position="273"/>
        <end position="300"/>
    </location>
</feature>
<keyword evidence="6 9" id="KW-0472">Membrane</keyword>